<proteinExistence type="inferred from homology"/>
<organism evidence="11 12">
    <name type="scientific">Pseudaquabacterium terrae</name>
    <dbReference type="NCBI Taxonomy" id="2732868"/>
    <lineage>
        <taxon>Bacteria</taxon>
        <taxon>Pseudomonadati</taxon>
        <taxon>Pseudomonadota</taxon>
        <taxon>Betaproteobacteria</taxon>
        <taxon>Burkholderiales</taxon>
        <taxon>Sphaerotilaceae</taxon>
        <taxon>Pseudaquabacterium</taxon>
    </lineage>
</organism>
<dbReference type="HAMAP" id="MF_00911">
    <property type="entry name" value="FtsQ_subfam"/>
    <property type="match status" value="1"/>
</dbReference>
<evidence type="ECO:0000313" key="11">
    <source>
        <dbReference type="EMBL" id="NRF71514.1"/>
    </source>
</evidence>
<evidence type="ECO:0000256" key="2">
    <source>
        <dbReference type="ARBA" id="ARBA00022475"/>
    </source>
</evidence>
<evidence type="ECO:0000256" key="8">
    <source>
        <dbReference type="ARBA" id="ARBA00023306"/>
    </source>
</evidence>
<evidence type="ECO:0000256" key="5">
    <source>
        <dbReference type="ARBA" id="ARBA00022692"/>
    </source>
</evidence>
<reference evidence="11 12" key="1">
    <citation type="submission" date="2020-05" db="EMBL/GenBank/DDBJ databases">
        <title>Aquincola sp. isolate from soil.</title>
        <authorList>
            <person name="Han J."/>
            <person name="Kim D.-U."/>
        </authorList>
    </citation>
    <scope>NUCLEOTIDE SEQUENCE [LARGE SCALE GENOMIC DNA]</scope>
    <source>
        <strain evidence="11 12">S2</strain>
    </source>
</reference>
<evidence type="ECO:0000256" key="9">
    <source>
        <dbReference type="HAMAP-Rule" id="MF_00911"/>
    </source>
</evidence>
<keyword evidence="7 9" id="KW-0472">Membrane</keyword>
<dbReference type="PANTHER" id="PTHR35851">
    <property type="entry name" value="CELL DIVISION PROTEIN FTSQ"/>
    <property type="match status" value="1"/>
</dbReference>
<comment type="similarity">
    <text evidence="9">Belongs to the FtsQ/DivIB family. FtsQ subfamily.</text>
</comment>
<keyword evidence="2 9" id="KW-1003">Cell membrane</keyword>
<dbReference type="Pfam" id="PF03799">
    <property type="entry name" value="FtsQ_DivIB_C"/>
    <property type="match status" value="1"/>
</dbReference>
<evidence type="ECO:0000259" key="10">
    <source>
        <dbReference type="PROSITE" id="PS51779"/>
    </source>
</evidence>
<evidence type="ECO:0000256" key="7">
    <source>
        <dbReference type="ARBA" id="ARBA00023136"/>
    </source>
</evidence>
<feature type="domain" description="POTRA" evidence="10">
    <location>
        <begin position="51"/>
        <end position="120"/>
    </location>
</feature>
<keyword evidence="5 9" id="KW-0812">Transmembrane</keyword>
<gene>
    <name evidence="9" type="primary">ftsQ</name>
    <name evidence="11" type="ORF">HLB44_31455</name>
</gene>
<keyword evidence="4 9" id="KW-0132">Cell division</keyword>
<dbReference type="RefSeq" id="WP_173132850.1">
    <property type="nucleotide sequence ID" value="NZ_JABRWJ010000012.1"/>
</dbReference>
<comment type="function">
    <text evidence="9">Essential cell division protein. May link together the upstream cell division proteins, which are predominantly cytoplasmic, with the downstream cell division proteins, which are predominantly periplasmic. May control correct divisome assembly.</text>
</comment>
<protein>
    <recommendedName>
        <fullName evidence="9">Cell division protein FtsQ</fullName>
    </recommendedName>
</protein>
<evidence type="ECO:0000256" key="3">
    <source>
        <dbReference type="ARBA" id="ARBA00022519"/>
    </source>
</evidence>
<keyword evidence="8 9" id="KW-0131">Cell cycle</keyword>
<dbReference type="Pfam" id="PF08478">
    <property type="entry name" value="POTRA_1"/>
    <property type="match status" value="1"/>
</dbReference>
<dbReference type="Gene3D" id="3.10.20.310">
    <property type="entry name" value="membrane protein fhac"/>
    <property type="match status" value="1"/>
</dbReference>
<evidence type="ECO:0000256" key="4">
    <source>
        <dbReference type="ARBA" id="ARBA00022618"/>
    </source>
</evidence>
<dbReference type="InterPro" id="IPR045335">
    <property type="entry name" value="FtsQ_C_sf"/>
</dbReference>
<sequence length="270" mass="29837">MARAKASATMMPPPMPVDVRLMQTAAQALAVLGAIAIGAALLLWFVRLPVFALRSISVDGEVARNSASTIRANAAPKLAGNFFTMDLQRARAAFEAVPWVRHAVVRRIWPNRLAVTLEEHRAAALWAADDGNDKLVNHHGEIFEANIGDVEDDALPRFTGPEDSALQMLALYRRLQPALQPLDEGDIEQLKLSGRGSWRAELEGGAAIELGRGSDDEVITRAERFVRTLRQVTDHYQRPLQYADLRHPDGYAVRLKGVTTVIPKEPTRKR</sequence>
<dbReference type="InterPro" id="IPR034746">
    <property type="entry name" value="POTRA"/>
</dbReference>
<dbReference type="Gene3D" id="3.40.50.11690">
    <property type="entry name" value="Cell division protein FtsQ/DivIB"/>
    <property type="match status" value="1"/>
</dbReference>
<dbReference type="InterPro" id="IPR005548">
    <property type="entry name" value="Cell_div_FtsQ/DivIB_C"/>
</dbReference>
<dbReference type="PANTHER" id="PTHR35851:SF1">
    <property type="entry name" value="CELL DIVISION PROTEIN FTSQ"/>
    <property type="match status" value="1"/>
</dbReference>
<dbReference type="InterPro" id="IPR013685">
    <property type="entry name" value="POTRA_FtsQ_type"/>
</dbReference>
<comment type="subcellular location">
    <subcellularLocation>
        <location evidence="9">Cell inner membrane</location>
        <topology evidence="9">Single-pass type II membrane protein</topology>
    </subcellularLocation>
    <subcellularLocation>
        <location evidence="1">Membrane</location>
    </subcellularLocation>
    <text evidence="9">Localizes to the division septum.</text>
</comment>
<evidence type="ECO:0000313" key="12">
    <source>
        <dbReference type="Proteomes" id="UP000737171"/>
    </source>
</evidence>
<name>A0ABX2ESV3_9BURK</name>
<keyword evidence="12" id="KW-1185">Reference proteome</keyword>
<evidence type="ECO:0000256" key="6">
    <source>
        <dbReference type="ARBA" id="ARBA00022989"/>
    </source>
</evidence>
<keyword evidence="3 9" id="KW-0997">Cell inner membrane</keyword>
<dbReference type="Proteomes" id="UP000737171">
    <property type="component" value="Unassembled WGS sequence"/>
</dbReference>
<dbReference type="EMBL" id="JABRWJ010000012">
    <property type="protein sequence ID" value="NRF71514.1"/>
    <property type="molecule type" value="Genomic_DNA"/>
</dbReference>
<accession>A0ABX2ESV3</accession>
<evidence type="ECO:0000256" key="1">
    <source>
        <dbReference type="ARBA" id="ARBA00004370"/>
    </source>
</evidence>
<dbReference type="InterPro" id="IPR026579">
    <property type="entry name" value="FtsQ"/>
</dbReference>
<dbReference type="PROSITE" id="PS51779">
    <property type="entry name" value="POTRA"/>
    <property type="match status" value="1"/>
</dbReference>
<keyword evidence="6 9" id="KW-1133">Transmembrane helix</keyword>
<comment type="subunit">
    <text evidence="9">Part of a complex composed of FtsB, FtsL and FtsQ.</text>
</comment>
<comment type="caution">
    <text evidence="11">The sequence shown here is derived from an EMBL/GenBank/DDBJ whole genome shotgun (WGS) entry which is preliminary data.</text>
</comment>